<dbReference type="EMBL" id="MN739812">
    <property type="protein sequence ID" value="QHT27156.1"/>
    <property type="molecule type" value="Genomic_DNA"/>
</dbReference>
<sequence length="57" mass="7139">MLVQKQLLDYKFPILKKSIQKKLYQYRIKNIKKMHQKQLTNYKFLIQKQDFSVQKTY</sequence>
<dbReference type="AlphaFoldDB" id="A0A6C0ED97"/>
<reference evidence="1" key="1">
    <citation type="journal article" date="2020" name="Nature">
        <title>Giant virus diversity and host interactions through global metagenomics.</title>
        <authorList>
            <person name="Schulz F."/>
            <person name="Roux S."/>
            <person name="Paez-Espino D."/>
            <person name="Jungbluth S."/>
            <person name="Walsh D.A."/>
            <person name="Denef V.J."/>
            <person name="McMahon K.D."/>
            <person name="Konstantinidis K.T."/>
            <person name="Eloe-Fadrosh E.A."/>
            <person name="Kyrpides N.C."/>
            <person name="Woyke T."/>
        </authorList>
    </citation>
    <scope>NUCLEOTIDE SEQUENCE</scope>
    <source>
        <strain evidence="1">GVMAG-M-3300023179-2</strain>
    </source>
</reference>
<accession>A0A6C0ED97</accession>
<protein>
    <submittedName>
        <fullName evidence="1">Uncharacterized protein</fullName>
    </submittedName>
</protein>
<evidence type="ECO:0000313" key="1">
    <source>
        <dbReference type="EMBL" id="QHT27156.1"/>
    </source>
</evidence>
<name>A0A6C0ED97_9ZZZZ</name>
<organism evidence="1">
    <name type="scientific">viral metagenome</name>
    <dbReference type="NCBI Taxonomy" id="1070528"/>
    <lineage>
        <taxon>unclassified sequences</taxon>
        <taxon>metagenomes</taxon>
        <taxon>organismal metagenomes</taxon>
    </lineage>
</organism>
<proteinExistence type="predicted"/>